<accession>A0A9X0R4C9</accession>
<dbReference type="Gene3D" id="3.40.190.150">
    <property type="entry name" value="Bordetella uptake gene, domain 1"/>
    <property type="match status" value="1"/>
</dbReference>
<sequence length="337" mass="35389">MAVMHSTRHRLLRRHLLGGAVCLAAVGGGAFRGRAAWGQATPGFPSRPVRVVVPFPPGQDVIARLPAEAMAEFLGQPVVVENRPGAGGSLAAEHVARAPADGHTLLIGSTDAVIYSFVMAERPPLDPFRDFVPVARVTRDHWVVAASPALGVDSLARLVALARARPGVLNFASPGIGTSFHLQAERFCRRAGIEAVHVPYRDNYVADLMAGRVSFVVQAAAPLLPQVAAGHLRGLALLSAARLAELPEVPTIGEAGYPDLVYNAGVTLFAPAGTPGAAVLRLSEAANRAAASPALGRRFAELGMETVRGSPEDAARFLRGLIEVQDGMRVAVFGRAR</sequence>
<reference evidence="2" key="1">
    <citation type="submission" date="2020-08" db="EMBL/GenBank/DDBJ databases">
        <authorList>
            <person name="Hu Y."/>
            <person name="Nguyen S.V."/>
            <person name="Li F."/>
            <person name="Fanning S."/>
        </authorList>
    </citation>
    <scope>NUCLEOTIDE SEQUENCE</scope>
    <source>
        <strain evidence="2">SYSU D8009</strain>
    </source>
</reference>
<dbReference type="InterPro" id="IPR005064">
    <property type="entry name" value="BUG"/>
</dbReference>
<evidence type="ECO:0000256" key="1">
    <source>
        <dbReference type="ARBA" id="ARBA00006987"/>
    </source>
</evidence>
<dbReference type="InterPro" id="IPR042100">
    <property type="entry name" value="Bug_dom1"/>
</dbReference>
<organism evidence="2 3">
    <name type="scientific">Siccirubricoccus deserti</name>
    <dbReference type="NCBI Taxonomy" id="2013562"/>
    <lineage>
        <taxon>Bacteria</taxon>
        <taxon>Pseudomonadati</taxon>
        <taxon>Pseudomonadota</taxon>
        <taxon>Alphaproteobacteria</taxon>
        <taxon>Acetobacterales</taxon>
        <taxon>Roseomonadaceae</taxon>
        <taxon>Siccirubricoccus</taxon>
    </lineage>
</organism>
<name>A0A9X0R4C9_9PROT</name>
<dbReference type="EMBL" id="JACOMF010000043">
    <property type="protein sequence ID" value="MBC4018137.1"/>
    <property type="molecule type" value="Genomic_DNA"/>
</dbReference>
<evidence type="ECO:0000313" key="2">
    <source>
        <dbReference type="EMBL" id="MBC4018137.1"/>
    </source>
</evidence>
<dbReference type="AlphaFoldDB" id="A0A9X0R4C9"/>
<dbReference type="RefSeq" id="WP_186772893.1">
    <property type="nucleotide sequence ID" value="NZ_JACOMF010000043.1"/>
</dbReference>
<proteinExistence type="inferred from homology"/>
<dbReference type="SUPFAM" id="SSF53850">
    <property type="entry name" value="Periplasmic binding protein-like II"/>
    <property type="match status" value="1"/>
</dbReference>
<dbReference type="Proteomes" id="UP000600101">
    <property type="component" value="Unassembled WGS sequence"/>
</dbReference>
<dbReference type="Pfam" id="PF03401">
    <property type="entry name" value="TctC"/>
    <property type="match status" value="1"/>
</dbReference>
<comment type="caution">
    <text evidence="2">The sequence shown here is derived from an EMBL/GenBank/DDBJ whole genome shotgun (WGS) entry which is preliminary data.</text>
</comment>
<comment type="similarity">
    <text evidence="1">Belongs to the UPF0065 (bug) family.</text>
</comment>
<evidence type="ECO:0000313" key="3">
    <source>
        <dbReference type="Proteomes" id="UP000600101"/>
    </source>
</evidence>
<protein>
    <submittedName>
        <fullName evidence="2">Tripartite tricarboxylate transporter substrate binding protein</fullName>
    </submittedName>
</protein>
<gene>
    <name evidence="2" type="ORF">H7965_22855</name>
</gene>
<dbReference type="PANTHER" id="PTHR42928:SF5">
    <property type="entry name" value="BLR1237 PROTEIN"/>
    <property type="match status" value="1"/>
</dbReference>
<dbReference type="PIRSF" id="PIRSF017082">
    <property type="entry name" value="YflP"/>
    <property type="match status" value="1"/>
</dbReference>
<dbReference type="PANTHER" id="PTHR42928">
    <property type="entry name" value="TRICARBOXYLATE-BINDING PROTEIN"/>
    <property type="match status" value="1"/>
</dbReference>
<keyword evidence="3" id="KW-1185">Reference proteome</keyword>
<dbReference type="Gene3D" id="3.40.190.10">
    <property type="entry name" value="Periplasmic binding protein-like II"/>
    <property type="match status" value="1"/>
</dbReference>